<feature type="transmembrane region" description="Helical" evidence="1">
    <location>
        <begin position="69"/>
        <end position="92"/>
    </location>
</feature>
<protein>
    <submittedName>
        <fullName evidence="2">Uncharacterized protein</fullName>
    </submittedName>
</protein>
<dbReference type="GeneID" id="70230220"/>
<organism evidence="2 3">
    <name type="scientific">Fusarium redolens</name>
    <dbReference type="NCBI Taxonomy" id="48865"/>
    <lineage>
        <taxon>Eukaryota</taxon>
        <taxon>Fungi</taxon>
        <taxon>Dikarya</taxon>
        <taxon>Ascomycota</taxon>
        <taxon>Pezizomycotina</taxon>
        <taxon>Sordariomycetes</taxon>
        <taxon>Hypocreomycetidae</taxon>
        <taxon>Hypocreales</taxon>
        <taxon>Nectriaceae</taxon>
        <taxon>Fusarium</taxon>
        <taxon>Fusarium redolens species complex</taxon>
    </lineage>
</organism>
<keyword evidence="1" id="KW-0812">Transmembrane</keyword>
<name>A0A9P9G127_FUSRE</name>
<reference evidence="2" key="1">
    <citation type="journal article" date="2021" name="Nat. Commun.">
        <title>Genetic determinants of endophytism in the Arabidopsis root mycobiome.</title>
        <authorList>
            <person name="Mesny F."/>
            <person name="Miyauchi S."/>
            <person name="Thiergart T."/>
            <person name="Pickel B."/>
            <person name="Atanasova L."/>
            <person name="Karlsson M."/>
            <person name="Huettel B."/>
            <person name="Barry K.W."/>
            <person name="Haridas S."/>
            <person name="Chen C."/>
            <person name="Bauer D."/>
            <person name="Andreopoulos W."/>
            <person name="Pangilinan J."/>
            <person name="LaButti K."/>
            <person name="Riley R."/>
            <person name="Lipzen A."/>
            <person name="Clum A."/>
            <person name="Drula E."/>
            <person name="Henrissat B."/>
            <person name="Kohler A."/>
            <person name="Grigoriev I.V."/>
            <person name="Martin F.M."/>
            <person name="Hacquard S."/>
        </authorList>
    </citation>
    <scope>NUCLEOTIDE SEQUENCE</scope>
    <source>
        <strain evidence="2">MPI-CAGE-AT-0023</strain>
    </source>
</reference>
<dbReference type="EMBL" id="JAGMUX010000022">
    <property type="protein sequence ID" value="KAH7230566.1"/>
    <property type="molecule type" value="Genomic_DNA"/>
</dbReference>
<dbReference type="AlphaFoldDB" id="A0A9P9G127"/>
<sequence length="139" mass="15129">MAPRIHQVSDEAKLDCSNPGTSTVKTDLVKDEESDLLVSGAELSGLVTSSFFCTFEGVSELSTSPTGPAIWSLIITITSFLAMISIHIIALWRGEWFSVGAIMVFVGYGCMVTGVSSAGYPIYPSRLPHRWHETKEMRA</sequence>
<evidence type="ECO:0000313" key="2">
    <source>
        <dbReference type="EMBL" id="KAH7230566.1"/>
    </source>
</evidence>
<proteinExistence type="predicted"/>
<evidence type="ECO:0000313" key="3">
    <source>
        <dbReference type="Proteomes" id="UP000720189"/>
    </source>
</evidence>
<keyword evidence="1" id="KW-0472">Membrane</keyword>
<evidence type="ECO:0000256" key="1">
    <source>
        <dbReference type="SAM" id="Phobius"/>
    </source>
</evidence>
<accession>A0A9P9G127</accession>
<keyword evidence="3" id="KW-1185">Reference proteome</keyword>
<dbReference type="RefSeq" id="XP_046043204.1">
    <property type="nucleotide sequence ID" value="XM_046200266.1"/>
</dbReference>
<feature type="transmembrane region" description="Helical" evidence="1">
    <location>
        <begin position="99"/>
        <end position="123"/>
    </location>
</feature>
<dbReference type="Proteomes" id="UP000720189">
    <property type="component" value="Unassembled WGS sequence"/>
</dbReference>
<comment type="caution">
    <text evidence="2">The sequence shown here is derived from an EMBL/GenBank/DDBJ whole genome shotgun (WGS) entry which is preliminary data.</text>
</comment>
<gene>
    <name evidence="2" type="ORF">BKA55DRAFT_696501</name>
</gene>
<keyword evidence="1" id="KW-1133">Transmembrane helix</keyword>